<dbReference type="GO" id="GO:0009887">
    <property type="term" value="P:animal organ morphogenesis"/>
    <property type="evidence" value="ECO:0007669"/>
    <property type="project" value="TreeGrafter"/>
</dbReference>
<dbReference type="Gene3D" id="2.60.120.200">
    <property type="match status" value="5"/>
</dbReference>
<dbReference type="Pfam" id="PF00052">
    <property type="entry name" value="Laminin_B"/>
    <property type="match status" value="1"/>
</dbReference>
<feature type="disulfide bond" evidence="7">
    <location>
        <begin position="1423"/>
        <end position="1432"/>
    </location>
</feature>
<evidence type="ECO:0000256" key="3">
    <source>
        <dbReference type="ARBA" id="ARBA00023157"/>
    </source>
</evidence>
<dbReference type="InterPro" id="IPR000742">
    <property type="entry name" value="EGF"/>
</dbReference>
<feature type="domain" description="Laminin IV type A" evidence="12">
    <location>
        <begin position="1484"/>
        <end position="1672"/>
    </location>
</feature>
<dbReference type="Proteomes" id="UP000504631">
    <property type="component" value="Unplaced"/>
</dbReference>
<comment type="caution">
    <text evidence="7">Lacks conserved residue(s) required for the propagation of feature annotation.</text>
</comment>
<feature type="region of interest" description="Disordered" evidence="9">
    <location>
        <begin position="52"/>
        <end position="193"/>
    </location>
</feature>
<feature type="disulfide bond" evidence="7">
    <location>
        <begin position="1261"/>
        <end position="1278"/>
    </location>
</feature>
<feature type="domain" description="Laminin EGF-like" evidence="11">
    <location>
        <begin position="1354"/>
        <end position="1397"/>
    </location>
</feature>
<evidence type="ECO:0000259" key="11">
    <source>
        <dbReference type="PROSITE" id="PS50027"/>
    </source>
</evidence>
<dbReference type="FunFam" id="2.10.25.10:FF:000074">
    <property type="entry name" value="Laminin subunit alpha"/>
    <property type="match status" value="1"/>
</dbReference>
<dbReference type="FunFam" id="2.60.120.200:FF:000200">
    <property type="entry name" value="Laminin subunit alpha-3"/>
    <property type="match status" value="1"/>
</dbReference>
<dbReference type="GeneID" id="117235150"/>
<evidence type="ECO:0000256" key="6">
    <source>
        <dbReference type="PROSITE-ProRule" id="PRU00122"/>
    </source>
</evidence>
<feature type="compositionally biased region" description="Basic and acidic residues" evidence="9">
    <location>
        <begin position="735"/>
        <end position="747"/>
    </location>
</feature>
<feature type="compositionally biased region" description="Basic and acidic residues" evidence="9">
    <location>
        <begin position="560"/>
        <end position="575"/>
    </location>
</feature>
<feature type="coiled-coil region" evidence="8">
    <location>
        <begin position="2408"/>
        <end position="2435"/>
    </location>
</feature>
<feature type="region of interest" description="Disordered" evidence="9">
    <location>
        <begin position="206"/>
        <end position="243"/>
    </location>
</feature>
<feature type="domain" description="Laminin G" evidence="10">
    <location>
        <begin position="3236"/>
        <end position="3416"/>
    </location>
</feature>
<gene>
    <name evidence="14" type="primary">LOC117235150</name>
</gene>
<reference evidence="14" key="1">
    <citation type="submission" date="2025-08" db="UniProtKB">
        <authorList>
            <consortium name="RefSeq"/>
        </authorList>
    </citation>
    <scope>IDENTIFICATION</scope>
    <source>
        <tissue evidence="14">Muscle</tissue>
    </source>
</reference>
<feature type="region of interest" description="Disordered" evidence="9">
    <location>
        <begin position="479"/>
        <end position="500"/>
    </location>
</feature>
<feature type="disulfide bond" evidence="7">
    <location>
        <begin position="1818"/>
        <end position="1835"/>
    </location>
</feature>
<dbReference type="RefSeq" id="XP_033352802.1">
    <property type="nucleotide sequence ID" value="XM_033496911.1"/>
</dbReference>
<keyword evidence="13" id="KW-1185">Reference proteome</keyword>
<dbReference type="KEGG" id="bvk:117235150"/>
<feature type="compositionally biased region" description="Basic and acidic residues" evidence="9">
    <location>
        <begin position="58"/>
        <end position="71"/>
    </location>
</feature>
<feature type="compositionally biased region" description="Basic and acidic residues" evidence="9">
    <location>
        <begin position="210"/>
        <end position="236"/>
    </location>
</feature>
<feature type="disulfide bond" evidence="7">
    <location>
        <begin position="1734"/>
        <end position="1743"/>
    </location>
</feature>
<feature type="domain" description="Laminin EGF-like" evidence="11">
    <location>
        <begin position="1715"/>
        <end position="1760"/>
    </location>
</feature>
<dbReference type="PROSITE" id="PS51115">
    <property type="entry name" value="LAMININ_IVA"/>
    <property type="match status" value="1"/>
</dbReference>
<dbReference type="CDD" id="cd00110">
    <property type="entry name" value="LamG"/>
    <property type="match status" value="5"/>
</dbReference>
<keyword evidence="3 7" id="KW-1015">Disulfide bond</keyword>
<evidence type="ECO:0000259" key="12">
    <source>
        <dbReference type="PROSITE" id="PS51115"/>
    </source>
</evidence>
<feature type="domain" description="Laminin EGF-like" evidence="11">
    <location>
        <begin position="1761"/>
        <end position="1815"/>
    </location>
</feature>
<sequence>MYPGRSAWTRGVLALGVGALFLLAWRIDTAGDALSTSTPIDSDRNYFSVAVASSRSSSRRDIHGKKEERPSDGPGIEGQDRQASSQDYSATDQETRTPTDVHRNAEPDGEHEASYSEEISLPWSDPRRNERPKSYLRGTSRPTRDFATTDGGSATSFAESSDFVGSDASGSYTADKSPVRNLESGDGKNEVDGEATSFSIASSLAPRNVVKNDGDADRKSKSHVVEPSRSTEDEGNSRSAAYSIEKPLPSSYFDKNDLVENAEGNRVSIDGLTRSSFLWWNVERNDKNDGGSKSYLVEGLHPSWSFVRNDRRNDDRKSVSYSVPSSFPIWHVKRNDGESKNYAVDSSLPSWSLEKKYGIKDEHDGGLTSYAVEKSFPLLASERSDYIGNENNGALTSYLDESLSLQSLRKNTGNEDNYGSMYFAGNPMVSVENEDNYESISDPWNGAISSRDLKEETDNAYDKGNGKSINRGVKVSLTGEGNDRSYNDYTSTGYSRENSLLPSDSKKIDLIENKRGPVYGSITRKSENYWNENSLRLSNAENIELIENNRRPRKISITKRGDLASLKDPKRRTNDNDEANYTMFRSEEAGNTSEQDETRFSKDDEETRDAFNGSAVGERSDVKENLSHRVNGQSMNEVGKSLGRSYYSDAGNSLSLTLHGQRGENDDEIHGLAKMESTAISTRYSHSLQSELNHELISVSDVESRTQRKLLSYDVSSSASKSNEKKEILSNINNEDPRHRNDRSISTESRFDRRVERKLNVGFSDELVADFHNSDQLSGFEKADREEEYKRDEESISGSADSSRAKPPVLAGMQKDRVLFFREDHGPTRSSAKTSETFRSRKGRTVERNRENILERGTRETRSRDRSPPAIDPSVDFREMDAAQGYAETLAGYEITDRRDRHDANVREAGPASSPLRGSGQLFDEQITMVPPVTDKSNAVQESAGEKTFGKLNLRDGFADIRKDGRRLEWADGMLFDTNKVQQLADEQVDRNILRGKFSGPNETPWFEGKNVSERLNWHGDSWNDRRFEVDSRDGRSYSFLELRQSEKDETWQKFSNVRGLATRSPDTKSSDSTVTIQNLGREDESEESNLLNELSKDEKFGTKVATKDQQLSSSFFRKDDLHREKQSIIRRKRYTNYYSPQSATPMAYVHIQPAYPVPTAPAANRKCVQCMFVYKPCSSPPRPPPFKNAFPTNKYQDLALNWHGLKYGCRCNPIGSITTACDIVTGQCQCKPHVTGRQCDQCMIGFWGLPTGAGCAPCGCDPIGAYNSSCHDSMGQCYCKPGVGGTRCDVCLPGYYGYSSNGCQVCDSCVRPGHVCDPDTGRCVCPTLTFGEHCDRCRSGSWDLVPGVGCRPCACTLGSMKPQCDHQGQCPCRIGYDGLRCEKCAKGYYGYPRCRPCSCNVAGTLQCDDETCDCNDKGQCPCKEYVVGRQCSQCKEGTFGLALDNPKGCTECFCFGRTTSCQQAGLSWGQRRLTRPRTLYVNDTINDIIVSKFRSRVFLSPINGGLNMTNGLSTIPDTGGDVTIPSHLYYNYPLYWMLPESFLGDKVVSYGGFLRFTTSTEGGIPLRSTFQYPIVQLQGNRKIVLEYYLPVPSDSNHYEVRFHESLWQLQNRPDYKVTREVLMVALQNLQYILVKASDNAEFTRTTLHEASIDAAVLTPMHIPQLATGVEICKCPPKYNSTSCQDPSIGHYRWYNNTTVTSTIVINLIGEAIPCQCNGRSDICDIETGHCLNCRENTAGPRCDICSDSFYGHPDFGCKPCPCPQADKRFSNTCMVLANTEAICVCKPGYTGRKCERCSSGYYGFPHLPGGKCIPCNCNPAGSLNDECDTETGQCRCRAGSTGRDCSECTAYRHVYINNVCTSCNDNCTGILLDTVAALSQELAESTTHIANGYIPPPWEDLSYIDSNITTFLDRINLRNRLRQRMRDVPWHEYRNLMKYLEMLLRTANERALRADTVKSKTSDLENNIFSAKIEAENLRKYIEDTITLLNQYTNENKRVEIKKALNTAKMILNGIKELNLAKKTMEIERFLEDVAEYTDWLNSLYDATGPLATAQNNAEEYSIKLIDMRNIIENTMETLFTYDGLYNNINQTYQEAKNYCSEIDMLRSTINASLTEGEKLINETRSFIVNFQNNVQDLPELRNKLTYWFDKLSMKEELLYRLNYEYNDTYVIPAIAHVKNLSNYVDQYVSLFSETKNIAASPLKASQAYKNIVDNIRTANITATAAKDISEDTYNKIFPDGPKSKSLLDSAKEILLASSKQQNSANRHGKLVQNASDGLELQKEAVNILKNTLNSTGIRDNQVNIKLQTLQDDSKKLRENVENILNDNEKVLESIKTSQKLIGDYKEGIANILKPKLYDLKREGDSEISLASEKLTEALSNMKKADAKLISLSNAAVKRKNEFDKWNDTLTTKLQNLKDKIAEARNTADGIRVSLKSAEGKECSRSYRPPTLQPSSMNSIIMTFALPKGKKEGPLFYLPSSINDDFLALEIIDRRVRFMWNVGGGTGILTHPEVIQSGDLLDDRFWYRIEAERVRHLGKLYVRKQASTTKEHPPIKNSTDSEYGRFDITSSDRVWIGKIPITERRRTELIASNGLPACVHQVILDGKPIGLWNFITTAPDMACEACVEGVEDVKDDIAYSFNGEGYAVRNRVSSGPYNKYSFGVSISFRTYDENALLFLAINPDNNQHIMIFLREGKVILHIGYGGNVSMEMSSNFKYNNGNWTKVDAFRYYQLRKTVEKCSLSVGGENDKRIGAPTPQPKKEDIPDFIQAKYYIGGVPPSFRAEKLILPSQVSFFGCMSNIIIEEGYDPMAEQYHGVEPTCANKPLRIVGFYGDGYLQHVSYTLRKINSTMSFSFRTMQENAVLLLSTFEGQEERMPPIRHMNDDSIKKSYYSICIINGQVQVRLNAGRGELTLQSNDTFNDGRYHSVTVIKRRKDIELRIDDAYQSAGKLPTSAAIKAPEESGGLFFGGLPVLINNTNMISTTTPLYGTIKDAIFNDDIVRFDEAISFEHALIGRSGPSMGKDPPTYTPSASLSRGMSTQPEGCQKVPYYSLEAGALKFGDKPNSHTQLYLNFKKFWEKKYAIEFDFRTYYPNGLLFITPGLRPKHYLMVVIRDGQLLLLVKSKQKKEILFKTPFNDGNWHHVVISHDERKLTLLVDSQTPRTIKVPRKIGLASMMYIGGLPESGTPIPEQVVVKLETLKGCIRGLRINGNVYDMVGSTSRAYQVGQCFPNVESGAYFQDEAYAIYKRNFELGAVLELQLEFRTSELSGVLLSITAPGNSPSLSLELNNGKVIMSGDLGDNNPLYVEQRFNSPYTICDNRWHRIQAVYNDEELALKVDELDQKYGLPANVNYHIMDATVSRPLYIGGLPASAPKGTLITRDHFNGCIRNVMIGGERRDWTDMDELHNIHLSSCPVQ</sequence>
<dbReference type="SUPFAM" id="SSF49899">
    <property type="entry name" value="Concanavalin A-like lectins/glucanases"/>
    <property type="match status" value="5"/>
</dbReference>
<dbReference type="PROSITE" id="PS50027">
    <property type="entry name" value="EGF_LAM_2"/>
    <property type="match status" value="7"/>
</dbReference>
<keyword evidence="1" id="KW-0732">Signal</keyword>
<dbReference type="SMART" id="SM00181">
    <property type="entry name" value="EGF"/>
    <property type="match status" value="4"/>
</dbReference>
<feature type="disulfide bond" evidence="7">
    <location>
        <begin position="1786"/>
        <end position="1795"/>
    </location>
</feature>
<dbReference type="PANTHER" id="PTHR10574:SF406">
    <property type="entry name" value="LAMININ SUBUNIT ALPHA 5"/>
    <property type="match status" value="1"/>
</dbReference>
<feature type="domain" description="Laminin G" evidence="10">
    <location>
        <begin position="2637"/>
        <end position="2823"/>
    </location>
</feature>
<keyword evidence="8" id="KW-0175">Coiled coil</keyword>
<dbReference type="SMART" id="SM00282">
    <property type="entry name" value="LamG"/>
    <property type="match status" value="5"/>
</dbReference>
<protein>
    <submittedName>
        <fullName evidence="14">Laminin subunit alpha-2 isoform X1</fullName>
    </submittedName>
</protein>
<feature type="region of interest" description="Disordered" evidence="9">
    <location>
        <begin position="778"/>
        <end position="874"/>
    </location>
</feature>
<dbReference type="InterPro" id="IPR013320">
    <property type="entry name" value="ConA-like_dom_sf"/>
</dbReference>
<dbReference type="InterPro" id="IPR001791">
    <property type="entry name" value="Laminin_G"/>
</dbReference>
<feature type="compositionally biased region" description="Basic and acidic residues" evidence="9">
    <location>
        <begin position="618"/>
        <end position="627"/>
    </location>
</feature>
<dbReference type="FunFam" id="2.10.25.10:FF:000082">
    <property type="entry name" value="Laminin subunit alpha 1"/>
    <property type="match status" value="1"/>
</dbReference>
<feature type="compositionally biased region" description="Basic and acidic residues" evidence="9">
    <location>
        <begin position="836"/>
        <end position="867"/>
    </location>
</feature>
<feature type="compositionally biased region" description="Polar residues" evidence="9">
    <location>
        <begin position="3031"/>
        <end position="3041"/>
    </location>
</feature>
<feature type="domain" description="Laminin G" evidence="10">
    <location>
        <begin position="3059"/>
        <end position="3231"/>
    </location>
</feature>
<dbReference type="Gene3D" id="2.10.25.10">
    <property type="entry name" value="Laminin"/>
    <property type="match status" value="8"/>
</dbReference>
<dbReference type="PRINTS" id="PR00011">
    <property type="entry name" value="EGFLAMININ"/>
</dbReference>
<organism evidence="13 14">
    <name type="scientific">Bombus vosnesenskii</name>
    <dbReference type="NCBI Taxonomy" id="207650"/>
    <lineage>
        <taxon>Eukaryota</taxon>
        <taxon>Metazoa</taxon>
        <taxon>Ecdysozoa</taxon>
        <taxon>Arthropoda</taxon>
        <taxon>Hexapoda</taxon>
        <taxon>Insecta</taxon>
        <taxon>Pterygota</taxon>
        <taxon>Neoptera</taxon>
        <taxon>Endopterygota</taxon>
        <taxon>Hymenoptera</taxon>
        <taxon>Apocrita</taxon>
        <taxon>Aculeata</taxon>
        <taxon>Apoidea</taxon>
        <taxon>Anthophila</taxon>
        <taxon>Apidae</taxon>
        <taxon>Bombus</taxon>
        <taxon>Pyrobombus</taxon>
    </lineage>
</organism>
<dbReference type="PROSITE" id="PS01248">
    <property type="entry name" value="EGF_LAM_1"/>
    <property type="match status" value="4"/>
</dbReference>
<dbReference type="GO" id="GO:0005604">
    <property type="term" value="C:basement membrane"/>
    <property type="evidence" value="ECO:0007669"/>
    <property type="project" value="UniProtKB-ARBA"/>
</dbReference>
<feature type="domain" description="Laminin EGF-like" evidence="11">
    <location>
        <begin position="1259"/>
        <end position="1306"/>
    </location>
</feature>
<keyword evidence="4" id="KW-0325">Glycoprotein</keyword>
<feature type="disulfide bond" evidence="7">
    <location>
        <begin position="1231"/>
        <end position="1240"/>
    </location>
</feature>
<dbReference type="CTD" id="43946"/>
<dbReference type="GO" id="GO:0009888">
    <property type="term" value="P:tissue development"/>
    <property type="evidence" value="ECO:0007669"/>
    <property type="project" value="TreeGrafter"/>
</dbReference>
<evidence type="ECO:0000256" key="8">
    <source>
        <dbReference type="SAM" id="Coils"/>
    </source>
</evidence>
<feature type="compositionally biased region" description="Basic and acidic residues" evidence="9">
    <location>
        <begin position="93"/>
        <end position="114"/>
    </location>
</feature>
<dbReference type="InterPro" id="IPR050440">
    <property type="entry name" value="Laminin/Netrin_ECM"/>
</dbReference>
<dbReference type="FunFam" id="2.10.25.10:FF:000242">
    <property type="entry name" value="Laminin subunit alpha 1"/>
    <property type="match status" value="1"/>
</dbReference>
<feature type="domain" description="Laminin EGF-like" evidence="11">
    <location>
        <begin position="1398"/>
        <end position="1452"/>
    </location>
</feature>
<feature type="compositionally biased region" description="Polar residues" evidence="9">
    <location>
        <begin position="487"/>
        <end position="500"/>
    </location>
</feature>
<feature type="compositionally biased region" description="Polar residues" evidence="9">
    <location>
        <begin position="150"/>
        <end position="159"/>
    </location>
</feature>
<evidence type="ECO:0000259" key="10">
    <source>
        <dbReference type="PROSITE" id="PS50025"/>
    </source>
</evidence>
<dbReference type="FunFam" id="2.10.25.10:FF:000188">
    <property type="entry name" value="Laminin subunit gamma 2"/>
    <property type="match status" value="1"/>
</dbReference>
<name>A0A6J3KHY4_9HYME</name>
<feature type="disulfide bond" evidence="7">
    <location>
        <begin position="1280"/>
        <end position="1289"/>
    </location>
</feature>
<keyword evidence="5 7" id="KW-0424">Laminin EGF-like domain</keyword>
<evidence type="ECO:0000256" key="2">
    <source>
        <dbReference type="ARBA" id="ARBA00022737"/>
    </source>
</evidence>
<feature type="compositionally biased region" description="Basic and acidic residues" evidence="9">
    <location>
        <begin position="814"/>
        <end position="827"/>
    </location>
</feature>
<dbReference type="InterPro" id="IPR000034">
    <property type="entry name" value="Laminin_IV"/>
</dbReference>
<feature type="domain" description="Laminin G" evidence="10">
    <location>
        <begin position="2436"/>
        <end position="2627"/>
    </location>
</feature>
<dbReference type="SMART" id="SM00281">
    <property type="entry name" value="LamB"/>
    <property type="match status" value="1"/>
</dbReference>
<feature type="region of interest" description="Disordered" evidence="9">
    <location>
        <begin position="560"/>
        <end position="632"/>
    </location>
</feature>
<dbReference type="InterPro" id="IPR002049">
    <property type="entry name" value="LE_dom"/>
</dbReference>
<feature type="disulfide bond" evidence="7">
    <location>
        <begin position="1259"/>
        <end position="1271"/>
    </location>
</feature>
<evidence type="ECO:0000313" key="14">
    <source>
        <dbReference type="RefSeq" id="XP_033352802.1"/>
    </source>
</evidence>
<accession>A0A6J3KHY4</accession>
<feature type="region of interest" description="Disordered" evidence="9">
    <location>
        <begin position="3019"/>
        <end position="3041"/>
    </location>
</feature>
<dbReference type="GO" id="GO:0048731">
    <property type="term" value="P:system development"/>
    <property type="evidence" value="ECO:0007669"/>
    <property type="project" value="UniProtKB-ARBA"/>
</dbReference>
<feature type="disulfide bond" evidence="7">
    <location>
        <begin position="1816"/>
        <end position="1828"/>
    </location>
</feature>
<feature type="coiled-coil region" evidence="8">
    <location>
        <begin position="2308"/>
        <end position="2335"/>
    </location>
</feature>
<dbReference type="Pfam" id="PF02210">
    <property type="entry name" value="Laminin_G_2"/>
    <property type="match status" value="3"/>
</dbReference>
<feature type="disulfide bond" evidence="6">
    <location>
        <begin position="3389"/>
        <end position="3416"/>
    </location>
</feature>
<evidence type="ECO:0000256" key="4">
    <source>
        <dbReference type="ARBA" id="ARBA00023180"/>
    </source>
</evidence>
<keyword evidence="2" id="KW-0677">Repeat</keyword>
<dbReference type="Pfam" id="PF00053">
    <property type="entry name" value="EGF_laminin"/>
    <property type="match status" value="8"/>
</dbReference>
<evidence type="ECO:0000256" key="7">
    <source>
        <dbReference type="PROSITE-ProRule" id="PRU00460"/>
    </source>
</evidence>
<feature type="disulfide bond" evidence="7">
    <location>
        <begin position="1837"/>
        <end position="1846"/>
    </location>
</feature>
<feature type="disulfide bond" evidence="7">
    <location>
        <begin position="1373"/>
        <end position="1382"/>
    </location>
</feature>
<proteinExistence type="predicted"/>
<dbReference type="Pfam" id="PF00054">
    <property type="entry name" value="Laminin_G_1"/>
    <property type="match status" value="2"/>
</dbReference>
<feature type="region of interest" description="Disordered" evidence="9">
    <location>
        <begin position="722"/>
        <end position="747"/>
    </location>
</feature>
<feature type="disulfide bond" evidence="7">
    <location>
        <begin position="1212"/>
        <end position="1229"/>
    </location>
</feature>
<dbReference type="CDD" id="cd00055">
    <property type="entry name" value="EGF_Lam"/>
    <property type="match status" value="8"/>
</dbReference>
<feature type="disulfide bond" evidence="7">
    <location>
        <begin position="1210"/>
        <end position="1222"/>
    </location>
</feature>
<dbReference type="PROSITE" id="PS50025">
    <property type="entry name" value="LAM_G_DOMAIN"/>
    <property type="match status" value="5"/>
</dbReference>
<dbReference type="PANTHER" id="PTHR10574">
    <property type="entry name" value="NETRIN/LAMININ-RELATED"/>
    <property type="match status" value="1"/>
</dbReference>
<feature type="compositionally biased region" description="Polar residues" evidence="9">
    <location>
        <begin position="81"/>
        <end position="92"/>
    </location>
</feature>
<evidence type="ECO:0000256" key="1">
    <source>
        <dbReference type="ARBA" id="ARBA00022729"/>
    </source>
</evidence>
<feature type="compositionally biased region" description="Basic and acidic residues" evidence="9">
    <location>
        <begin position="781"/>
        <end position="794"/>
    </location>
</feature>
<feature type="domain" description="Laminin EGF-like" evidence="11">
    <location>
        <begin position="1816"/>
        <end position="1863"/>
    </location>
</feature>
<dbReference type="SUPFAM" id="SSF57196">
    <property type="entry name" value="EGF/Laminin"/>
    <property type="match status" value="4"/>
</dbReference>
<feature type="domain" description="Laminin EGF-like" evidence="11">
    <location>
        <begin position="1210"/>
        <end position="1258"/>
    </location>
</feature>
<evidence type="ECO:0000256" key="9">
    <source>
        <dbReference type="SAM" id="MobiDB-lite"/>
    </source>
</evidence>
<evidence type="ECO:0000313" key="13">
    <source>
        <dbReference type="Proteomes" id="UP000504631"/>
    </source>
</evidence>
<dbReference type="SMART" id="SM00180">
    <property type="entry name" value="EGF_Lam"/>
    <property type="match status" value="8"/>
</dbReference>
<evidence type="ECO:0000256" key="5">
    <source>
        <dbReference type="ARBA" id="ARBA00023292"/>
    </source>
</evidence>
<feature type="domain" description="Laminin G" evidence="10">
    <location>
        <begin position="2828"/>
        <end position="3047"/>
    </location>
</feature>